<keyword evidence="1" id="KW-1133">Transmembrane helix</keyword>
<name>A0A4Y5TQV9_9CAUD</name>
<evidence type="ECO:0008006" key="4">
    <source>
        <dbReference type="Google" id="ProtNLM"/>
    </source>
</evidence>
<proteinExistence type="predicted"/>
<dbReference type="EMBL" id="MN044033">
    <property type="protein sequence ID" value="QDB71736.1"/>
    <property type="molecule type" value="Genomic_DNA"/>
</dbReference>
<accession>A0A4Y5TQV9</accession>
<sequence length="90" mass="10297">MVSWMFPLHSILGEKRMEILIGLLCVFGYVMIGILMTKLFIVTSGWTGIYDDVTEDTEIAWIVTFWPIFALFWVVAIAGLPLLALIRKIF</sequence>
<reference evidence="3" key="1">
    <citation type="submission" date="2019-06" db="EMBL/GenBank/DDBJ databases">
        <title>Complete genome of the novel Klebsiella pneumoniae phage Marfa.</title>
        <authorList>
            <person name="Harb L."/>
            <person name="Boeckman J."/>
            <person name="Newkirk H."/>
            <person name="Liu M."/>
            <person name="Gill J."/>
            <person name="Ramsey J."/>
        </authorList>
    </citation>
    <scope>NUCLEOTIDE SEQUENCE [LARGE SCALE GENOMIC DNA]</scope>
</reference>
<protein>
    <recommendedName>
        <fullName evidence="4">Transmembrane protein</fullName>
    </recommendedName>
</protein>
<evidence type="ECO:0000256" key="1">
    <source>
        <dbReference type="SAM" id="Phobius"/>
    </source>
</evidence>
<evidence type="ECO:0000313" key="3">
    <source>
        <dbReference type="Proteomes" id="UP000320940"/>
    </source>
</evidence>
<gene>
    <name evidence="2" type="ORF">CPT_Marfa_081</name>
</gene>
<feature type="transmembrane region" description="Helical" evidence="1">
    <location>
        <begin position="20"/>
        <end position="41"/>
    </location>
</feature>
<organism evidence="2 3">
    <name type="scientific">Klebsiella phage Marfa</name>
    <dbReference type="NCBI Taxonomy" id="2587809"/>
    <lineage>
        <taxon>Viruses</taxon>
        <taxon>Duplodnaviria</taxon>
        <taxon>Heunggongvirae</taxon>
        <taxon>Uroviricota</taxon>
        <taxon>Caudoviricetes</taxon>
        <taxon>Marfavirus</taxon>
        <taxon>Marfavirus marfa</taxon>
    </lineage>
</organism>
<keyword evidence="1" id="KW-0812">Transmembrane</keyword>
<dbReference type="Proteomes" id="UP000320940">
    <property type="component" value="Segment"/>
</dbReference>
<keyword evidence="3" id="KW-1185">Reference proteome</keyword>
<evidence type="ECO:0000313" key="2">
    <source>
        <dbReference type="EMBL" id="QDB71736.1"/>
    </source>
</evidence>
<feature type="transmembrane region" description="Helical" evidence="1">
    <location>
        <begin position="61"/>
        <end position="86"/>
    </location>
</feature>
<keyword evidence="1" id="KW-0472">Membrane</keyword>